<dbReference type="InterPro" id="IPR052343">
    <property type="entry name" value="Retrotransposon-Effector_Assoc"/>
</dbReference>
<keyword evidence="4" id="KW-1185">Reference proteome</keyword>
<feature type="compositionally biased region" description="Basic and acidic residues" evidence="1">
    <location>
        <begin position="1"/>
        <end position="38"/>
    </location>
</feature>
<sequence length="423" mass="48123">MKPYEEGEIYKEANEHVKSQPHKDSNPSNKDEKDKEDNITNSKAEPAWADEVYKMQREEEKQNTIFENQSNSHYSAHHENGGIFATSSPIQTTCSDGEKLSWLDRDLISDNLAITFPNMHATTMDRMILDHQAIILQHSDMDSTPIPFKLFNSWLQAPDFGDVIKNAWDNFQCKDNSNMHIMLKEKMKHLKNIIKVWAKNSKAYKGTEKHIMLQSIAHVETILEAEGCYQEVRKDRQVSLTKLHQLETEDRTFLTKFYSLQVLAKLGDLGFGGCLSSSKASILVNGSPTIKDNLQQGLRQGDPIFPFLFILVMEGLHVEIHDAINAGLYCGARLHYLHVSHLPFADDVLLLGEWSSMSIFNVVNLLNCFYKVLGLKHNLHKSNLYGVGLDLTKVSNLALVTVSKLNVFLSPTWVYRSDLTWKG</sequence>
<evidence type="ECO:0000259" key="2">
    <source>
        <dbReference type="Pfam" id="PF00078"/>
    </source>
</evidence>
<accession>A0ABQ5J341</accession>
<comment type="caution">
    <text evidence="3">The sequence shown here is derived from an EMBL/GenBank/DDBJ whole genome shotgun (WGS) entry which is preliminary data.</text>
</comment>
<name>A0ABQ5J341_9ASTR</name>
<dbReference type="EMBL" id="BQNB010021488">
    <property type="protein sequence ID" value="GJU06927.1"/>
    <property type="molecule type" value="Genomic_DNA"/>
</dbReference>
<feature type="region of interest" description="Disordered" evidence="1">
    <location>
        <begin position="1"/>
        <end position="47"/>
    </location>
</feature>
<evidence type="ECO:0000313" key="4">
    <source>
        <dbReference type="Proteomes" id="UP001151760"/>
    </source>
</evidence>
<gene>
    <name evidence="3" type="ORF">Tco_1123357</name>
</gene>
<keyword evidence="3" id="KW-0808">Transferase</keyword>
<evidence type="ECO:0000313" key="3">
    <source>
        <dbReference type="EMBL" id="GJU06927.1"/>
    </source>
</evidence>
<dbReference type="InterPro" id="IPR000477">
    <property type="entry name" value="RT_dom"/>
</dbReference>
<organism evidence="3 4">
    <name type="scientific">Tanacetum coccineum</name>
    <dbReference type="NCBI Taxonomy" id="301880"/>
    <lineage>
        <taxon>Eukaryota</taxon>
        <taxon>Viridiplantae</taxon>
        <taxon>Streptophyta</taxon>
        <taxon>Embryophyta</taxon>
        <taxon>Tracheophyta</taxon>
        <taxon>Spermatophyta</taxon>
        <taxon>Magnoliopsida</taxon>
        <taxon>eudicotyledons</taxon>
        <taxon>Gunneridae</taxon>
        <taxon>Pentapetalae</taxon>
        <taxon>asterids</taxon>
        <taxon>campanulids</taxon>
        <taxon>Asterales</taxon>
        <taxon>Asteraceae</taxon>
        <taxon>Asteroideae</taxon>
        <taxon>Anthemideae</taxon>
        <taxon>Anthemidinae</taxon>
        <taxon>Tanacetum</taxon>
    </lineage>
</organism>
<dbReference type="PANTHER" id="PTHR46890:SF48">
    <property type="entry name" value="RNA-DIRECTED DNA POLYMERASE"/>
    <property type="match status" value="1"/>
</dbReference>
<reference evidence="3" key="1">
    <citation type="journal article" date="2022" name="Int. J. Mol. Sci.">
        <title>Draft Genome of Tanacetum Coccineum: Genomic Comparison of Closely Related Tanacetum-Family Plants.</title>
        <authorList>
            <person name="Yamashiro T."/>
            <person name="Shiraishi A."/>
            <person name="Nakayama K."/>
            <person name="Satake H."/>
        </authorList>
    </citation>
    <scope>NUCLEOTIDE SEQUENCE</scope>
</reference>
<keyword evidence="3" id="KW-0695">RNA-directed DNA polymerase</keyword>
<reference evidence="3" key="2">
    <citation type="submission" date="2022-01" db="EMBL/GenBank/DDBJ databases">
        <authorList>
            <person name="Yamashiro T."/>
            <person name="Shiraishi A."/>
            <person name="Satake H."/>
            <person name="Nakayama K."/>
        </authorList>
    </citation>
    <scope>NUCLEOTIDE SEQUENCE</scope>
</reference>
<dbReference type="GO" id="GO:0003964">
    <property type="term" value="F:RNA-directed DNA polymerase activity"/>
    <property type="evidence" value="ECO:0007669"/>
    <property type="project" value="UniProtKB-KW"/>
</dbReference>
<dbReference type="Proteomes" id="UP001151760">
    <property type="component" value="Unassembled WGS sequence"/>
</dbReference>
<keyword evidence="3" id="KW-0548">Nucleotidyltransferase</keyword>
<proteinExistence type="predicted"/>
<evidence type="ECO:0000256" key="1">
    <source>
        <dbReference type="SAM" id="MobiDB-lite"/>
    </source>
</evidence>
<dbReference type="Pfam" id="PF00078">
    <property type="entry name" value="RVT_1"/>
    <property type="match status" value="1"/>
</dbReference>
<feature type="domain" description="Reverse transcriptase" evidence="2">
    <location>
        <begin position="190"/>
        <end position="385"/>
    </location>
</feature>
<protein>
    <submittedName>
        <fullName evidence="3">RNA-directed DNA polymerase, eukaryota</fullName>
    </submittedName>
</protein>
<dbReference type="PANTHER" id="PTHR46890">
    <property type="entry name" value="NON-LTR RETROLELEMENT REVERSE TRANSCRIPTASE-LIKE PROTEIN-RELATED"/>
    <property type="match status" value="1"/>
</dbReference>